<evidence type="ECO:0000256" key="3">
    <source>
        <dbReference type="ARBA" id="ARBA00022801"/>
    </source>
</evidence>
<reference evidence="10" key="1">
    <citation type="submission" date="2023-04" db="EMBL/GenBank/DDBJ databases">
        <title>Complete genome sequence of Temperatibacter marinus.</title>
        <authorList>
            <person name="Rong J.-C."/>
            <person name="Yi M.-L."/>
            <person name="Zhao Q."/>
        </authorList>
    </citation>
    <scope>NUCLEOTIDE SEQUENCE</scope>
    <source>
        <strain evidence="10">NBRC 110045</strain>
    </source>
</reference>
<dbReference type="PANTHER" id="PTHR30008">
    <property type="entry name" value="EXODEOXYRIBONUCLEASE 7 LARGE SUBUNIT"/>
    <property type="match status" value="1"/>
</dbReference>
<comment type="similarity">
    <text evidence="5 6">Belongs to the XseA family.</text>
</comment>
<proteinExistence type="inferred from homology"/>
<sequence length="491" mass="53530">MDPSENHSKRSNVPELTVSELARALKSTVEDRFGYVRLRAELSGVKRAASGHVYMALKDDQAVIDGVCWRGVASKLSFRPEDGLEVIASGKLTTYPARSKYQMVIEKMEPAGEGALMALLEERKKKLAAEGLFASERKKPIPYLPQTIGVVTSPTGAVIRDIIHRLNDRFPRHVIIWPVLVQGEGAADQVATAIQGFNALPLDQSGLVKRPDLLIIARGGGSIEDLWSFNEEQVVRAISASDIPIISAVGHETDTTLSDYAADLRAPTPTGAAEKAVPVKAELEATIADLGRRLDAQKGRLISDRMDRLLGIARGMPAPRDFLGLPGQRLDDLGDRLPRGLRAVTQEKSSILNRILGGLSHGRLKQSGEYAKGQFTQIDQRLSPAYARSIEKRNDRLTAISRMLESLSHKSVLQRGFAMVSSAEGHLITSVQDLKADELLSLTFKDGSTDVVVSDAESHAVMPTQKKPPPVKPKAKKTQKQAKDERQGSLL</sequence>
<feature type="domain" description="Exonuclease VII large subunit C-terminal" evidence="8">
    <location>
        <begin position="132"/>
        <end position="450"/>
    </location>
</feature>
<evidence type="ECO:0000313" key="10">
    <source>
        <dbReference type="EMBL" id="WND01602.1"/>
    </source>
</evidence>
<protein>
    <recommendedName>
        <fullName evidence="5">Exodeoxyribonuclease 7 large subunit</fullName>
        <ecNumber evidence="5">3.1.11.6</ecNumber>
    </recommendedName>
    <alternativeName>
        <fullName evidence="5">Exodeoxyribonuclease VII large subunit</fullName>
        <shortName evidence="5">Exonuclease VII large subunit</shortName>
    </alternativeName>
</protein>
<evidence type="ECO:0000256" key="7">
    <source>
        <dbReference type="SAM" id="MobiDB-lite"/>
    </source>
</evidence>
<dbReference type="GO" id="GO:0009318">
    <property type="term" value="C:exodeoxyribonuclease VII complex"/>
    <property type="evidence" value="ECO:0007669"/>
    <property type="project" value="UniProtKB-UniRule"/>
</dbReference>
<dbReference type="GO" id="GO:0006308">
    <property type="term" value="P:DNA catabolic process"/>
    <property type="evidence" value="ECO:0007669"/>
    <property type="project" value="UniProtKB-UniRule"/>
</dbReference>
<keyword evidence="4 5" id="KW-0269">Exonuclease</keyword>
<dbReference type="Pfam" id="PF13742">
    <property type="entry name" value="tRNA_anti_2"/>
    <property type="match status" value="1"/>
</dbReference>
<feature type="domain" description="OB-fold nucleic acid binding" evidence="9">
    <location>
        <begin position="16"/>
        <end position="109"/>
    </location>
</feature>
<evidence type="ECO:0000259" key="8">
    <source>
        <dbReference type="Pfam" id="PF02601"/>
    </source>
</evidence>
<evidence type="ECO:0000256" key="6">
    <source>
        <dbReference type="RuleBase" id="RU004355"/>
    </source>
</evidence>
<dbReference type="GO" id="GO:0005737">
    <property type="term" value="C:cytoplasm"/>
    <property type="evidence" value="ECO:0007669"/>
    <property type="project" value="UniProtKB-SubCell"/>
</dbReference>
<accession>A0AA52EFI7</accession>
<keyword evidence="1 5" id="KW-0963">Cytoplasm</keyword>
<dbReference type="CDD" id="cd04489">
    <property type="entry name" value="ExoVII_LU_OBF"/>
    <property type="match status" value="1"/>
</dbReference>
<organism evidence="10 11">
    <name type="scientific">Temperatibacter marinus</name>
    <dbReference type="NCBI Taxonomy" id="1456591"/>
    <lineage>
        <taxon>Bacteria</taxon>
        <taxon>Pseudomonadati</taxon>
        <taxon>Pseudomonadota</taxon>
        <taxon>Alphaproteobacteria</taxon>
        <taxon>Kordiimonadales</taxon>
        <taxon>Temperatibacteraceae</taxon>
        <taxon>Temperatibacter</taxon>
    </lineage>
</organism>
<gene>
    <name evidence="5 10" type="primary">xseA</name>
    <name evidence="10" type="ORF">QGN29_08520</name>
</gene>
<evidence type="ECO:0000313" key="11">
    <source>
        <dbReference type="Proteomes" id="UP001268683"/>
    </source>
</evidence>
<comment type="subunit">
    <text evidence="5">Heterooligomer composed of large and small subunits.</text>
</comment>
<evidence type="ECO:0000256" key="5">
    <source>
        <dbReference type="HAMAP-Rule" id="MF_00378"/>
    </source>
</evidence>
<feature type="region of interest" description="Disordered" evidence="7">
    <location>
        <begin position="455"/>
        <end position="491"/>
    </location>
</feature>
<dbReference type="Proteomes" id="UP001268683">
    <property type="component" value="Chromosome"/>
</dbReference>
<evidence type="ECO:0000259" key="9">
    <source>
        <dbReference type="Pfam" id="PF13742"/>
    </source>
</evidence>
<dbReference type="GO" id="GO:0008855">
    <property type="term" value="F:exodeoxyribonuclease VII activity"/>
    <property type="evidence" value="ECO:0007669"/>
    <property type="project" value="UniProtKB-UniRule"/>
</dbReference>
<evidence type="ECO:0000256" key="1">
    <source>
        <dbReference type="ARBA" id="ARBA00022490"/>
    </source>
</evidence>
<dbReference type="Pfam" id="PF02601">
    <property type="entry name" value="Exonuc_VII_L"/>
    <property type="match status" value="1"/>
</dbReference>
<dbReference type="InterPro" id="IPR020579">
    <property type="entry name" value="Exonuc_VII_lsu_C"/>
</dbReference>
<name>A0AA52EFI7_9PROT</name>
<dbReference type="NCBIfam" id="TIGR00237">
    <property type="entry name" value="xseA"/>
    <property type="match status" value="1"/>
</dbReference>
<comment type="subcellular location">
    <subcellularLocation>
        <location evidence="5 6">Cytoplasm</location>
    </subcellularLocation>
</comment>
<dbReference type="AlphaFoldDB" id="A0AA52EFI7"/>
<comment type="catalytic activity">
    <reaction evidence="5 6">
        <text>Exonucleolytic cleavage in either 5'- to 3'- or 3'- to 5'-direction to yield nucleoside 5'-phosphates.</text>
        <dbReference type="EC" id="3.1.11.6"/>
    </reaction>
</comment>
<keyword evidence="3 5" id="KW-0378">Hydrolase</keyword>
<dbReference type="RefSeq" id="WP_310797430.1">
    <property type="nucleotide sequence ID" value="NZ_CP123872.1"/>
</dbReference>
<dbReference type="HAMAP" id="MF_00378">
    <property type="entry name" value="Exonuc_7_L"/>
    <property type="match status" value="1"/>
</dbReference>
<dbReference type="KEGG" id="tmk:QGN29_08520"/>
<keyword evidence="11" id="KW-1185">Reference proteome</keyword>
<dbReference type="InterPro" id="IPR025824">
    <property type="entry name" value="OB-fold_nuc-bd_dom"/>
</dbReference>
<dbReference type="PANTHER" id="PTHR30008:SF0">
    <property type="entry name" value="EXODEOXYRIBONUCLEASE 7 LARGE SUBUNIT"/>
    <property type="match status" value="1"/>
</dbReference>
<comment type="function">
    <text evidence="5">Bidirectionally degrades single-stranded DNA into large acid-insoluble oligonucleotides, which are then degraded further into small acid-soluble oligonucleotides.</text>
</comment>
<dbReference type="EMBL" id="CP123872">
    <property type="protein sequence ID" value="WND01602.1"/>
    <property type="molecule type" value="Genomic_DNA"/>
</dbReference>
<keyword evidence="2 5" id="KW-0540">Nuclease</keyword>
<dbReference type="InterPro" id="IPR003753">
    <property type="entry name" value="Exonuc_VII_L"/>
</dbReference>
<evidence type="ECO:0000256" key="2">
    <source>
        <dbReference type="ARBA" id="ARBA00022722"/>
    </source>
</evidence>
<feature type="compositionally biased region" description="Basic and acidic residues" evidence="7">
    <location>
        <begin position="481"/>
        <end position="491"/>
    </location>
</feature>
<evidence type="ECO:0000256" key="4">
    <source>
        <dbReference type="ARBA" id="ARBA00022839"/>
    </source>
</evidence>
<dbReference type="EC" id="3.1.11.6" evidence="5"/>
<dbReference type="GO" id="GO:0003676">
    <property type="term" value="F:nucleic acid binding"/>
    <property type="evidence" value="ECO:0007669"/>
    <property type="project" value="InterPro"/>
</dbReference>